<comment type="cofactor">
    <cofactor evidence="6">
        <name>thiamine diphosphate</name>
        <dbReference type="ChEBI" id="CHEBI:58937"/>
    </cofactor>
    <text evidence="6">Binds 1 thiamine pyrophosphate per subunit.</text>
</comment>
<dbReference type="Pfam" id="PF16582">
    <property type="entry name" value="TPP_enzyme_M_2"/>
    <property type="match status" value="1"/>
</dbReference>
<dbReference type="CDD" id="cd02009">
    <property type="entry name" value="TPP_SHCHC_synthase"/>
    <property type="match status" value="1"/>
</dbReference>
<dbReference type="AlphaFoldDB" id="A0A916JQ21"/>
<feature type="domain" description="Thiamine pyrophosphate enzyme N-terminal TPP-binding" evidence="8">
    <location>
        <begin position="6"/>
        <end position="104"/>
    </location>
</feature>
<evidence type="ECO:0000256" key="1">
    <source>
        <dbReference type="ARBA" id="ARBA00022679"/>
    </source>
</evidence>
<feature type="domain" description="Menaquinone biosynthesis protein MenD middle" evidence="9">
    <location>
        <begin position="184"/>
        <end position="358"/>
    </location>
</feature>
<dbReference type="Gene3D" id="3.40.50.1220">
    <property type="entry name" value="TPP-binding domain"/>
    <property type="match status" value="1"/>
</dbReference>
<sequence length="538" mass="60567">MGIVDWVISPGSRNAPITLTFANDPRINSLPVVDERSAAFIALGIGIRKGTPAAISCTSGSAALNYAPAIAEAYHQEVPLFIVTADRPQKWIGNGEGQSIDQVNVYQNYCLSSYHLNEDDSEELMIETFQKIVGDLFGHKRGPVHLNLAFEEPLYGTQDAVLSYKFNQPEIRNELWKSEDLVNKYLKKKRVMVLVGQMSRDERLEYLLSELLVDKRLVVLTETNANLSHRHFVSCIDRSLPSLDQDQFLPELVITVGGAIVSKRIKKYLRSVPNLEHWHVSDTETFPDTFESLTERIFTTPTKFFRAIFDSLSLESNEDYQSRWVQRSFINKERHEHFVSNVQWSDLKAHALIYEWIPDGAILHQGNSSVVRYYQLFDPIKEVLYLSNRGVSGIDGIVSTALGFAHNDDRMNVVVVGDLSFQYDINALWNALNTDNVLIIVINNGGGGIFKIIDGPSSTGVLEDYFQVKSTTDLESLCKSYGKDYKKVYQEEGLEIVLMNVIAAFQANTFSGLVLEVDTSGVASAEILRDYFNEVNPQ</sequence>
<keyword evidence="4 6" id="KW-0786">Thiamine pyrophosphate</keyword>
<accession>A0A916JQ21</accession>
<evidence type="ECO:0000256" key="2">
    <source>
        <dbReference type="ARBA" id="ARBA00022723"/>
    </source>
</evidence>
<dbReference type="GO" id="GO:0070204">
    <property type="term" value="F:2-succinyl-5-enolpyruvyl-6-hydroxy-3-cyclohexene-1-carboxylic-acid synthase activity"/>
    <property type="evidence" value="ECO:0007669"/>
    <property type="project" value="UniProtKB-UniRule"/>
</dbReference>
<dbReference type="SUPFAM" id="SSF52518">
    <property type="entry name" value="Thiamin diphosphate-binding fold (THDP-binding)"/>
    <property type="match status" value="2"/>
</dbReference>
<keyword evidence="1 6" id="KW-0808">Transferase</keyword>
<dbReference type="Gene3D" id="3.40.50.970">
    <property type="match status" value="2"/>
</dbReference>
<dbReference type="HAMAP" id="MF_01659">
    <property type="entry name" value="MenD"/>
    <property type="match status" value="1"/>
</dbReference>
<evidence type="ECO:0000256" key="3">
    <source>
        <dbReference type="ARBA" id="ARBA00022842"/>
    </source>
</evidence>
<dbReference type="InterPro" id="IPR011766">
    <property type="entry name" value="TPP_enzyme_TPP-bd"/>
</dbReference>
<dbReference type="InterPro" id="IPR004433">
    <property type="entry name" value="MenaQ_synth_MenD"/>
</dbReference>
<dbReference type="Proteomes" id="UP000683507">
    <property type="component" value="Chromosome"/>
</dbReference>
<keyword evidence="6" id="KW-0474">Menaquinone biosynthesis</keyword>
<comment type="catalytic activity">
    <reaction evidence="6">
        <text>isochorismate + 2-oxoglutarate + H(+) = 5-enolpyruvoyl-6-hydroxy-2-succinyl-cyclohex-3-ene-1-carboxylate + CO2</text>
        <dbReference type="Rhea" id="RHEA:25593"/>
        <dbReference type="ChEBI" id="CHEBI:15378"/>
        <dbReference type="ChEBI" id="CHEBI:16526"/>
        <dbReference type="ChEBI" id="CHEBI:16810"/>
        <dbReference type="ChEBI" id="CHEBI:29780"/>
        <dbReference type="ChEBI" id="CHEBI:58818"/>
        <dbReference type="EC" id="2.2.1.9"/>
    </reaction>
</comment>
<dbReference type="EMBL" id="OU015584">
    <property type="protein sequence ID" value="CAG5085229.1"/>
    <property type="molecule type" value="Genomic_DNA"/>
</dbReference>
<evidence type="ECO:0000256" key="5">
    <source>
        <dbReference type="ARBA" id="ARBA00023211"/>
    </source>
</evidence>
<comment type="function">
    <text evidence="6">Catalyzes the thiamine diphosphate-dependent decarboxylation of 2-oxoglutarate and the subsequent addition of the resulting succinic semialdehyde-thiamine pyrophosphate anion to isochorismate to yield 2-succinyl-5-enolpyruvyl-6-hydroxy-3-cyclohexene-1-carboxylate (SEPHCHC).</text>
</comment>
<dbReference type="PANTHER" id="PTHR42916:SF1">
    <property type="entry name" value="PROTEIN PHYLLO, CHLOROPLASTIC"/>
    <property type="match status" value="1"/>
</dbReference>
<gene>
    <name evidence="6 10" type="primary">menD</name>
    <name evidence="10" type="ORF">CRYO30217_02693</name>
</gene>
<evidence type="ECO:0000256" key="4">
    <source>
        <dbReference type="ARBA" id="ARBA00023052"/>
    </source>
</evidence>
<dbReference type="GO" id="GO:0030976">
    <property type="term" value="F:thiamine pyrophosphate binding"/>
    <property type="evidence" value="ECO:0007669"/>
    <property type="project" value="UniProtKB-UniRule"/>
</dbReference>
<dbReference type="Pfam" id="PF02775">
    <property type="entry name" value="TPP_enzyme_C"/>
    <property type="match status" value="1"/>
</dbReference>
<dbReference type="NCBIfam" id="TIGR00173">
    <property type="entry name" value="menD"/>
    <property type="match status" value="1"/>
</dbReference>
<evidence type="ECO:0000259" key="9">
    <source>
        <dbReference type="Pfam" id="PF16582"/>
    </source>
</evidence>
<evidence type="ECO:0000256" key="6">
    <source>
        <dbReference type="HAMAP-Rule" id="MF_01659"/>
    </source>
</evidence>
<dbReference type="InterPro" id="IPR029061">
    <property type="entry name" value="THDP-binding"/>
</dbReference>
<proteinExistence type="inferred from homology"/>
<evidence type="ECO:0000259" key="8">
    <source>
        <dbReference type="Pfam" id="PF02776"/>
    </source>
</evidence>
<feature type="domain" description="Thiamine pyrophosphate enzyme TPP-binding" evidence="7">
    <location>
        <begin position="388"/>
        <end position="495"/>
    </location>
</feature>
<comment type="similarity">
    <text evidence="6">Belongs to the TPP enzyme family. MenD subfamily.</text>
</comment>
<comment type="cofactor">
    <cofactor evidence="6">
        <name>Mg(2+)</name>
        <dbReference type="ChEBI" id="CHEBI:18420"/>
    </cofactor>
    <cofactor evidence="6">
        <name>Mn(2+)</name>
        <dbReference type="ChEBI" id="CHEBI:29035"/>
    </cofactor>
</comment>
<dbReference type="EC" id="2.2.1.9" evidence="6"/>
<name>A0A916JQ21_9FLAO</name>
<dbReference type="GO" id="GO:0030145">
    <property type="term" value="F:manganese ion binding"/>
    <property type="evidence" value="ECO:0007669"/>
    <property type="project" value="UniProtKB-UniRule"/>
</dbReference>
<dbReference type="CDD" id="cd07037">
    <property type="entry name" value="TPP_PYR_MenD"/>
    <property type="match status" value="1"/>
</dbReference>
<keyword evidence="5 6" id="KW-0464">Manganese</keyword>
<keyword evidence="3 6" id="KW-0460">Magnesium</keyword>
<evidence type="ECO:0000259" key="7">
    <source>
        <dbReference type="Pfam" id="PF02775"/>
    </source>
</evidence>
<evidence type="ECO:0000313" key="11">
    <source>
        <dbReference type="Proteomes" id="UP000683507"/>
    </source>
</evidence>
<keyword evidence="2 6" id="KW-0479">Metal-binding</keyword>
<dbReference type="KEGG" id="ptan:CRYO30217_02693"/>
<dbReference type="PANTHER" id="PTHR42916">
    <property type="entry name" value="2-SUCCINYL-5-ENOLPYRUVYL-6-HYDROXY-3-CYCLOHEXENE-1-CARBOXYLATE SYNTHASE"/>
    <property type="match status" value="1"/>
</dbReference>
<dbReference type="GO" id="GO:0009234">
    <property type="term" value="P:menaquinone biosynthetic process"/>
    <property type="evidence" value="ECO:0007669"/>
    <property type="project" value="UniProtKB-UniRule"/>
</dbReference>
<comment type="pathway">
    <text evidence="6">Quinol/quinone metabolism; 1,4-dihydroxy-2-naphthoate biosynthesis; 1,4-dihydroxy-2-naphthoate from chorismate: step 2/7.</text>
</comment>
<organism evidence="10 11">
    <name type="scientific">Parvicella tangerina</name>
    <dbReference type="NCBI Taxonomy" id="2829795"/>
    <lineage>
        <taxon>Bacteria</taxon>
        <taxon>Pseudomonadati</taxon>
        <taxon>Bacteroidota</taxon>
        <taxon>Flavobacteriia</taxon>
        <taxon>Flavobacteriales</taxon>
        <taxon>Parvicellaceae</taxon>
        <taxon>Parvicella</taxon>
    </lineage>
</organism>
<comment type="subunit">
    <text evidence="6">Homodimer.</text>
</comment>
<dbReference type="InterPro" id="IPR032264">
    <property type="entry name" value="MenD_middle"/>
</dbReference>
<comment type="pathway">
    <text evidence="6">Quinol/quinone metabolism; menaquinone biosynthesis.</text>
</comment>
<dbReference type="Pfam" id="PF02776">
    <property type="entry name" value="TPP_enzyme_N"/>
    <property type="match status" value="1"/>
</dbReference>
<dbReference type="GO" id="GO:0000287">
    <property type="term" value="F:magnesium ion binding"/>
    <property type="evidence" value="ECO:0007669"/>
    <property type="project" value="UniProtKB-UniRule"/>
</dbReference>
<keyword evidence="11" id="KW-1185">Reference proteome</keyword>
<dbReference type="InterPro" id="IPR012001">
    <property type="entry name" value="Thiamin_PyroP_enz_TPP-bd_dom"/>
</dbReference>
<dbReference type="PIRSF" id="PIRSF004983">
    <property type="entry name" value="MenD"/>
    <property type="match status" value="1"/>
</dbReference>
<evidence type="ECO:0000313" key="10">
    <source>
        <dbReference type="EMBL" id="CAG5085229.1"/>
    </source>
</evidence>
<protein>
    <recommendedName>
        <fullName evidence="6">2-succinyl-5-enolpyruvyl-6-hydroxy-3-cyclohexene-1-carboxylate synthase</fullName>
        <shortName evidence="6">SEPHCHC synthase</shortName>
        <ecNumber evidence="6">2.2.1.9</ecNumber>
    </recommendedName>
    <alternativeName>
        <fullName evidence="6">Menaquinone biosynthesis protein MenD</fullName>
    </alternativeName>
</protein>
<reference evidence="10" key="1">
    <citation type="submission" date="2021-04" db="EMBL/GenBank/DDBJ databases">
        <authorList>
            <person name="Rodrigo-Torres L."/>
            <person name="Arahal R. D."/>
            <person name="Lucena T."/>
        </authorList>
    </citation>
    <scope>NUCLEOTIDE SEQUENCE</scope>
    <source>
        <strain evidence="10">AS29M-1</strain>
    </source>
</reference>